<keyword evidence="2" id="KW-0732">Signal</keyword>
<evidence type="ECO:0000259" key="3">
    <source>
        <dbReference type="Pfam" id="PF13568"/>
    </source>
</evidence>
<dbReference type="Pfam" id="PF13568">
    <property type="entry name" value="OMP_b-brl_2"/>
    <property type="match status" value="1"/>
</dbReference>
<dbReference type="Proteomes" id="UP001176429">
    <property type="component" value="Unassembled WGS sequence"/>
</dbReference>
<comment type="caution">
    <text evidence="4">The sequence shown here is derived from an EMBL/GenBank/DDBJ whole genome shotgun (WGS) entry which is preliminary data.</text>
</comment>
<organism evidence="4 5">
    <name type="scientific">Hymenobacter aranciens</name>
    <dbReference type="NCBI Taxonomy" id="3063996"/>
    <lineage>
        <taxon>Bacteria</taxon>
        <taxon>Pseudomonadati</taxon>
        <taxon>Bacteroidota</taxon>
        <taxon>Cytophagia</taxon>
        <taxon>Cytophagales</taxon>
        <taxon>Hymenobacteraceae</taxon>
        <taxon>Hymenobacter</taxon>
    </lineage>
</organism>
<name>A0ABT9B6H3_9BACT</name>
<evidence type="ECO:0000256" key="1">
    <source>
        <dbReference type="SAM" id="MobiDB-lite"/>
    </source>
</evidence>
<dbReference type="RefSeq" id="WP_305005189.1">
    <property type="nucleotide sequence ID" value="NZ_JAUQSY010000002.1"/>
</dbReference>
<evidence type="ECO:0000256" key="2">
    <source>
        <dbReference type="SAM" id="SignalP"/>
    </source>
</evidence>
<dbReference type="InterPro" id="IPR025665">
    <property type="entry name" value="Beta-barrel_OMP_2"/>
</dbReference>
<proteinExistence type="predicted"/>
<feature type="compositionally biased region" description="Basic and acidic residues" evidence="1">
    <location>
        <begin position="142"/>
        <end position="166"/>
    </location>
</feature>
<feature type="domain" description="Outer membrane protein beta-barrel" evidence="3">
    <location>
        <begin position="201"/>
        <end position="357"/>
    </location>
</feature>
<dbReference type="EMBL" id="JAUQSY010000002">
    <property type="protein sequence ID" value="MDO7873876.1"/>
    <property type="molecule type" value="Genomic_DNA"/>
</dbReference>
<keyword evidence="5" id="KW-1185">Reference proteome</keyword>
<evidence type="ECO:0000313" key="4">
    <source>
        <dbReference type="EMBL" id="MDO7873876.1"/>
    </source>
</evidence>
<reference evidence="4" key="1">
    <citation type="submission" date="2023-07" db="EMBL/GenBank/DDBJ databases">
        <authorList>
            <person name="Kim M.K."/>
        </authorList>
    </citation>
    <scope>NUCLEOTIDE SEQUENCE</scope>
    <source>
        <strain evidence="4">ASUV-10-1</strain>
    </source>
</reference>
<protein>
    <submittedName>
        <fullName evidence="4">Porin family protein</fullName>
    </submittedName>
</protein>
<feature type="signal peptide" evidence="2">
    <location>
        <begin position="1"/>
        <end position="24"/>
    </location>
</feature>
<accession>A0ABT9B6H3</accession>
<feature type="region of interest" description="Disordered" evidence="1">
    <location>
        <begin position="138"/>
        <end position="166"/>
    </location>
</feature>
<sequence>MPTVFRSLFFAAVVSLAGLSSAQARTLRTPEAPTDTVVIRLPNQAILTLMVRDAAQLRELKKYHLDSLTTRLAGYINRAETAAKTGTSSQVTMDFYPAQDQPGQNLPEQIRITTHKPTAGVGPSNKVEVFLEKNLHITVNTDGKKNDQPRSEPSREERQAKRDSTRCAKIEKDDANVDLIIDFGLNALVNQKTSATSPNVDLRTEGSRYFNIGFNYAQRLGGKRSPVVLSVGPEFAFNNYMLNDNNKWVNDNGVTRVVLEADPTRQYEKTKLATASINLPLMLNLKLHDKQCHETLHLGVGGFVGYRLKSWTKLKYTYEGTTYKDKDRGSYNLEDFQYGLQGILGYRGFELFAKYNMNQLFKENQGPNTQVVSFGVRIAGI</sequence>
<feature type="chain" id="PRO_5045055344" evidence="2">
    <location>
        <begin position="25"/>
        <end position="381"/>
    </location>
</feature>
<evidence type="ECO:0000313" key="5">
    <source>
        <dbReference type="Proteomes" id="UP001176429"/>
    </source>
</evidence>
<gene>
    <name evidence="4" type="ORF">Q5H93_03960</name>
</gene>